<keyword evidence="7" id="KW-1185">Reference proteome</keyword>
<dbReference type="PANTHER" id="PTHR43390">
    <property type="entry name" value="SIGNAL PEPTIDASE I"/>
    <property type="match status" value="1"/>
</dbReference>
<dbReference type="RefSeq" id="WP_125753222.1">
    <property type="nucleotide sequence ID" value="NZ_JBHTON010000020.1"/>
</dbReference>
<dbReference type="SUPFAM" id="SSF51306">
    <property type="entry name" value="LexA/Signal peptidase"/>
    <property type="match status" value="1"/>
</dbReference>
<dbReference type="Proteomes" id="UP001597252">
    <property type="component" value="Unassembled WGS sequence"/>
</dbReference>
<evidence type="ECO:0000256" key="2">
    <source>
        <dbReference type="ARBA" id="ARBA00022670"/>
    </source>
</evidence>
<feature type="domain" description="Peptidase S26" evidence="5">
    <location>
        <begin position="9"/>
        <end position="183"/>
    </location>
</feature>
<dbReference type="CDD" id="cd06530">
    <property type="entry name" value="S26_SPase_I"/>
    <property type="match status" value="1"/>
</dbReference>
<organism evidence="6 7">
    <name type="scientific">Lacticaseibacillus baoqingensis</name>
    <dbReference type="NCBI Taxonomy" id="2486013"/>
    <lineage>
        <taxon>Bacteria</taxon>
        <taxon>Bacillati</taxon>
        <taxon>Bacillota</taxon>
        <taxon>Bacilli</taxon>
        <taxon>Lactobacillales</taxon>
        <taxon>Lactobacillaceae</taxon>
        <taxon>Lacticaseibacillus</taxon>
    </lineage>
</organism>
<comment type="catalytic activity">
    <reaction evidence="4">
        <text>Cleavage of hydrophobic, N-terminal signal or leader sequences from secreted and periplasmic proteins.</text>
        <dbReference type="EC" id="3.4.21.89"/>
    </reaction>
</comment>
<dbReference type="NCBIfam" id="TIGR02227">
    <property type="entry name" value="sigpep_I_bact"/>
    <property type="match status" value="1"/>
</dbReference>
<dbReference type="Gene3D" id="2.10.109.10">
    <property type="entry name" value="Umud Fragment, subunit A"/>
    <property type="match status" value="1"/>
</dbReference>
<comment type="subcellular location">
    <subcellularLocation>
        <location evidence="1">Cell membrane</location>
        <topology evidence="1">Single-pass type II membrane protein</topology>
    </subcellularLocation>
    <subcellularLocation>
        <location evidence="4">Membrane</location>
        <topology evidence="4">Single-pass type II membrane protein</topology>
    </subcellularLocation>
</comment>
<dbReference type="Pfam" id="PF10502">
    <property type="entry name" value="Peptidase_S26"/>
    <property type="match status" value="1"/>
</dbReference>
<dbReference type="InterPro" id="IPR036286">
    <property type="entry name" value="LexA/Signal_pep-like_sf"/>
</dbReference>
<evidence type="ECO:0000256" key="4">
    <source>
        <dbReference type="RuleBase" id="RU362042"/>
    </source>
</evidence>
<dbReference type="PANTHER" id="PTHR43390:SF8">
    <property type="entry name" value="SIGNAL PEPTIDASE I"/>
    <property type="match status" value="1"/>
</dbReference>
<dbReference type="PROSITE" id="PS00761">
    <property type="entry name" value="SPASE_I_3"/>
    <property type="match status" value="1"/>
</dbReference>
<proteinExistence type="inferred from homology"/>
<name>A0ABW4E5D5_9LACO</name>
<evidence type="ECO:0000256" key="3">
    <source>
        <dbReference type="ARBA" id="ARBA00022801"/>
    </source>
</evidence>
<reference evidence="7" key="1">
    <citation type="journal article" date="2019" name="Int. J. Syst. Evol. Microbiol.">
        <title>The Global Catalogue of Microorganisms (GCM) 10K type strain sequencing project: providing services to taxonomists for standard genome sequencing and annotation.</title>
        <authorList>
            <consortium name="The Broad Institute Genomics Platform"/>
            <consortium name="The Broad Institute Genome Sequencing Center for Infectious Disease"/>
            <person name="Wu L."/>
            <person name="Ma J."/>
        </authorList>
    </citation>
    <scope>NUCLEOTIDE SEQUENCE [LARGE SCALE GENOMIC DNA]</scope>
    <source>
        <strain evidence="7">CCM 8903</strain>
    </source>
</reference>
<dbReference type="EC" id="3.4.21.89" evidence="4"/>
<dbReference type="EMBL" id="JBHTON010000020">
    <property type="protein sequence ID" value="MFD1485092.1"/>
    <property type="molecule type" value="Genomic_DNA"/>
</dbReference>
<keyword evidence="3 4" id="KW-0378">Hydrolase</keyword>
<evidence type="ECO:0000313" key="7">
    <source>
        <dbReference type="Proteomes" id="UP001597252"/>
    </source>
</evidence>
<comment type="caution">
    <text evidence="6">The sequence shown here is derived from an EMBL/GenBank/DDBJ whole genome shotgun (WGS) entry which is preliminary data.</text>
</comment>
<dbReference type="InterPro" id="IPR019756">
    <property type="entry name" value="Pept_S26A_signal_pept_1_Ser-AS"/>
</dbReference>
<sequence>MASKTKSSWRWLLCLAVIFIGVFVSTRCLISNDIVAGNSMQPTLESGQRLISLKQKKPRRFDIIVLNAPDAPGALYIKRVIGVAGDRITVKADQLYLNGQKQTEPYLNTAFAKRELRAFAQADKAQTFTPDFSLATLKATHQTTVPAGHYFVMGDNRLVSHDGRAFGFITAKQVQSVVIWRYWPLDRLKTF</sequence>
<dbReference type="GO" id="GO:0009003">
    <property type="term" value="F:signal peptidase activity"/>
    <property type="evidence" value="ECO:0007669"/>
    <property type="project" value="UniProtKB-EC"/>
</dbReference>
<dbReference type="InterPro" id="IPR019533">
    <property type="entry name" value="Peptidase_S26"/>
</dbReference>
<dbReference type="PROSITE" id="PS00501">
    <property type="entry name" value="SPASE_I_1"/>
    <property type="match status" value="1"/>
</dbReference>
<keyword evidence="2 4" id="KW-0645">Protease</keyword>
<comment type="similarity">
    <text evidence="4">Belongs to the peptidase S26 family.</text>
</comment>
<evidence type="ECO:0000256" key="1">
    <source>
        <dbReference type="ARBA" id="ARBA00004401"/>
    </source>
</evidence>
<evidence type="ECO:0000313" key="6">
    <source>
        <dbReference type="EMBL" id="MFD1485092.1"/>
    </source>
</evidence>
<evidence type="ECO:0000259" key="5">
    <source>
        <dbReference type="Pfam" id="PF10502"/>
    </source>
</evidence>
<dbReference type="InterPro" id="IPR019758">
    <property type="entry name" value="Pept_S26A_signal_pept_1_CS"/>
</dbReference>
<dbReference type="PRINTS" id="PR00727">
    <property type="entry name" value="LEADERPTASE"/>
</dbReference>
<gene>
    <name evidence="6" type="primary">lepB</name>
    <name evidence="6" type="ORF">ACFQ5J_07605</name>
</gene>
<accession>A0ABW4E5D5</accession>
<dbReference type="InterPro" id="IPR000223">
    <property type="entry name" value="Pept_S26A_signal_pept_1"/>
</dbReference>
<protein>
    <recommendedName>
        <fullName evidence="4">Signal peptidase I</fullName>
        <ecNumber evidence="4">3.4.21.89</ecNumber>
    </recommendedName>
</protein>